<dbReference type="InterPro" id="IPR015816">
    <property type="entry name" value="Vitellinogen_b-sht_N"/>
</dbReference>
<dbReference type="SMART" id="SM00216">
    <property type="entry name" value="VWD"/>
    <property type="match status" value="1"/>
</dbReference>
<dbReference type="Gene3D" id="2.20.80.10">
    <property type="entry name" value="Lipovitellin-phosvitin complex, chain A, domain 4"/>
    <property type="match status" value="1"/>
</dbReference>
<evidence type="ECO:0000259" key="7">
    <source>
        <dbReference type="PROSITE" id="PS51211"/>
    </source>
</evidence>
<evidence type="ECO:0000256" key="3">
    <source>
        <dbReference type="ARBA" id="ARBA00023157"/>
    </source>
</evidence>
<dbReference type="InterPro" id="IPR015819">
    <property type="entry name" value="Lipid_transp_b-sht_shell"/>
</dbReference>
<feature type="domain" description="VWFD" evidence="8">
    <location>
        <begin position="1628"/>
        <end position="1825"/>
    </location>
</feature>
<evidence type="ECO:0000256" key="1">
    <source>
        <dbReference type="ARBA" id="ARBA00022729"/>
    </source>
</evidence>
<feature type="domain" description="Vitellogenin" evidence="7">
    <location>
        <begin position="28"/>
        <end position="807"/>
    </location>
</feature>
<dbReference type="PANTHER" id="PTHR23345:SF15">
    <property type="entry name" value="VITELLOGENIN 1-RELATED"/>
    <property type="match status" value="1"/>
</dbReference>
<dbReference type="Gene3D" id="2.30.230.10">
    <property type="entry name" value="Lipovitellin, beta-sheet shell regions, chain A"/>
    <property type="match status" value="1"/>
</dbReference>
<reference evidence="9" key="1">
    <citation type="submission" date="2018-09" db="EMBL/GenBank/DDBJ databases">
        <authorList>
            <person name="Xu L."/>
            <person name="Cheng T."/>
        </authorList>
    </citation>
    <scope>NUCLEOTIDE SEQUENCE</scope>
</reference>
<dbReference type="Pfam" id="PF09172">
    <property type="entry name" value="Vit_open_b-sht"/>
    <property type="match status" value="1"/>
</dbReference>
<dbReference type="Pfam" id="PF01347">
    <property type="entry name" value="Vitellogenin_N"/>
    <property type="match status" value="2"/>
</dbReference>
<comment type="caution">
    <text evidence="5">Lacks conserved residue(s) required for the propagation of feature annotation.</text>
</comment>
<sequence length="1965" mass="223187">MRVLAALGLLVAAVAAFEVPHAYPKLVFEPRQEYTYRYRSAVSLSVPLKAPHATGEEVYGYLKVIVTAADPVAKTARLFVQLLNVTSAVYDKEVHDHTAPVPGLYHAPLEHFLEHFAKPVVFTVEHLKVVSIEAPEELPEPVVNLYRGLASVLSFSEPLTVPVPFSKVTPVSTEDEVVVYKVFEHDLVGNCETTYHVLSDVHDLSVLNLTKTKNYHKCLGYTAVFHHADYEYQACPQVCPVHKPTLAYEHVEPEYTQYLDPYGAGGLKEDYQKNDFGDSFLTVKYNVSVHEEYGVLESVHAVDKKVLVTGKQQLVATSVMSLELLFKESALRTADVPVTTVKTYNNLTYAYPDQHYVAYGPALELEHLSLWGPIDRKEAMVAVRVLVSRLAELIAFDDLEVKDDYADLIVQLLTVVNALTEEDLYDLLQTVVPLERVNEVSEKEYLERKVLLDGLSLAGTDSAAKTVLRLLFEDKLTLVEALHVLTSLQTSLVKPSTEVLDKLLELCVSEKYVENRLLFSTSCLALAKSVSKHCTKHHVVPVNTEFKRNIMVKNAMKIRSSRQHYSSEEYDEETVPEYKDVPQYDLPVTCTLQDYVKYVKAVVEKLEQAKEFHVVTVLVHTLSKLRHPEALKALVPLALGKHPLCKLTLDTEDESEACQYLRLVTLHSLKHSVITHPAVLQPVLQTVYFDKDEDYELRSVALSLLLLSSPPEPVLARVLLELPREKSLQVAAYTYHTLLAFANHTLPCFKATAYRLKSLLPALERKEFGLHYSSLRILTAYSEETGLGLHGYLGLVQSNTTFLPRSFFTGVEFTKGPYTSPLVEFSVVSKGLLSLQKYLFTEDGPVSLLADAFQRVRRSLGMKLGETYQQLDVLLDMLDQQFNFDTKALLEEPKVVLETTLLGTDLFLPVDKYFVKELLTKGAEYVREKWVHPVNARYVQLRLPFTYRKVVPTVVGYPVALTTRYPTVVSLSLKDFKIRYQPNPKTLLPTLLAVSALVQPTVYTTAVSSAVTVTPFTKLVTAVRVIEKTRFTHPHDLSLQFSSVNHTLAFTFRPRYTKLFTHETKTMTYTTPAFFFTAPQRSVLATMSVLATQSKPFEYKKVFGYKHLGVGLEVTGLTSEPEYNPLYKLNKPKLLLKSLVEAVVNPWAVSRKWEVRVVRNPHAPVDEYKVALRFSTTLNGTDPADYVKEVRPKYRVLPLYPTARHTYPEDLKTPVYEELYEKATGVYPPVLEHHEVLHKVVEATNLVSYPKAENVKPYLVNVTNTTYAVGLEFVVSALGPRAPLAVSGHFVYGVSFDHTFHLSQLYVKKVDSEYETKVHSALLKSPKPSPFKTYAEEREKQYLYATTKAEVFHHVYGPLKYSFELEATPSPVQLEELALLSTEGAVKKYHKTATKKHHYEHDYDVPRSRLYHEKKTTDDDLEYELSRSIIPSKDPTNKREPWPQMRAKRAFVDYDEDVLRKNRPYNQRELPNVGAYSVLPVYLPWYYEKCEEHTLLGQQLTSYACKKTYLHEHRLDKFVVKVTLPTEVPSPLLNVTHKLYQTAKVFFYNKLTTEYVESPVVSKGEFLVEAVLEDLFTGVTVANVTVHTPYYEKAVFTRMPWLKFLRPTVGQSFLSQLATVVKKGYPAPTCLVSPYYLQTFDNVSVPLETLKKDVPYVLLRHAVDEPEFYVLLEQKSEEVQELRVVLKNQTLVKLTPPKDQQTYEVEVNGTLLTVEPLKSHVLQYYFNYTSQVLLYVTAHKNAAPTLWLKVVDSGLVLAYNGSSVIVQVLWPKYNGALSGLCGDNNKEHQHEFVTPEKCVVTEVEDFVNSYSFEYEKTLKGLVFCPLGVTPKVGTPYVSRPQGILSKIRGSKNAKNRRVQMERIPKEEDYLEVFGADVEGLTERRKVIYESGKTCVSTVKFPACKRGYKPSQTEKRDVEFVCFEKEHPKLKKMLKDIQGKRDMTLEVDPTFTKAVDVPVTCVPKKI</sequence>
<dbReference type="PANTHER" id="PTHR23345">
    <property type="entry name" value="VITELLOGENIN-RELATED"/>
    <property type="match status" value="1"/>
</dbReference>
<name>A0A411G179_HAEFA</name>
<evidence type="ECO:0000259" key="8">
    <source>
        <dbReference type="PROSITE" id="PS51233"/>
    </source>
</evidence>
<evidence type="ECO:0000256" key="5">
    <source>
        <dbReference type="PROSITE-ProRule" id="PRU00557"/>
    </source>
</evidence>
<accession>A0A411G179</accession>
<keyword evidence="3" id="KW-1015">Disulfide bond</keyword>
<dbReference type="InterPro" id="IPR001846">
    <property type="entry name" value="VWF_type-D"/>
</dbReference>
<dbReference type="Gene3D" id="1.25.10.20">
    <property type="entry name" value="Vitellinogen, superhelical"/>
    <property type="match status" value="1"/>
</dbReference>
<keyword evidence="4" id="KW-0325">Glycoprotein</keyword>
<dbReference type="SMART" id="SM01169">
    <property type="entry name" value="DUF1943"/>
    <property type="match status" value="1"/>
</dbReference>
<organism evidence="9">
    <name type="scientific">Haemaphysalis flava</name>
    <name type="common">Tick</name>
    <dbReference type="NCBI Taxonomy" id="181088"/>
    <lineage>
        <taxon>Eukaryota</taxon>
        <taxon>Metazoa</taxon>
        <taxon>Ecdysozoa</taxon>
        <taxon>Arthropoda</taxon>
        <taxon>Chelicerata</taxon>
        <taxon>Arachnida</taxon>
        <taxon>Acari</taxon>
        <taxon>Parasitiformes</taxon>
        <taxon>Ixodida</taxon>
        <taxon>Ixodoidea</taxon>
        <taxon>Ixodidae</taxon>
        <taxon>Haemaphysalinae</taxon>
        <taxon>Haemaphysalis</taxon>
    </lineage>
</organism>
<dbReference type="InterPro" id="IPR015255">
    <property type="entry name" value="Vitellinogen_open_b-sht"/>
</dbReference>
<dbReference type="InterPro" id="IPR001747">
    <property type="entry name" value="Vitellogenin_N"/>
</dbReference>
<keyword evidence="1 6" id="KW-0732">Signal</keyword>
<dbReference type="GO" id="GO:0045735">
    <property type="term" value="F:nutrient reservoir activity"/>
    <property type="evidence" value="ECO:0007669"/>
    <property type="project" value="UniProtKB-KW"/>
</dbReference>
<proteinExistence type="evidence at transcript level"/>
<dbReference type="InterPro" id="IPR011030">
    <property type="entry name" value="Lipovitellin_superhlx_dom"/>
</dbReference>
<evidence type="ECO:0000256" key="6">
    <source>
        <dbReference type="SAM" id="SignalP"/>
    </source>
</evidence>
<dbReference type="SUPFAM" id="SSF48431">
    <property type="entry name" value="Lipovitellin-phosvitin complex, superhelical domain"/>
    <property type="match status" value="1"/>
</dbReference>
<evidence type="ECO:0000256" key="4">
    <source>
        <dbReference type="ARBA" id="ARBA00023180"/>
    </source>
</evidence>
<gene>
    <name evidence="9" type="primary">Vg</name>
</gene>
<keyword evidence="2" id="KW-0758">Storage protein</keyword>
<protein>
    <submittedName>
        <fullName evidence="9">Vitellogenin</fullName>
    </submittedName>
</protein>
<evidence type="ECO:0000313" key="9">
    <source>
        <dbReference type="EMBL" id="QBA99605.1"/>
    </source>
</evidence>
<dbReference type="PROSITE" id="PS51211">
    <property type="entry name" value="VITELLOGENIN"/>
    <property type="match status" value="1"/>
</dbReference>
<dbReference type="SUPFAM" id="SSF56968">
    <property type="entry name" value="Lipovitellin-phosvitin complex, beta-sheet shell regions"/>
    <property type="match status" value="2"/>
</dbReference>
<dbReference type="PROSITE" id="PS51233">
    <property type="entry name" value="VWFD"/>
    <property type="match status" value="1"/>
</dbReference>
<dbReference type="Pfam" id="PF00094">
    <property type="entry name" value="VWD"/>
    <property type="match status" value="1"/>
</dbReference>
<evidence type="ECO:0000256" key="2">
    <source>
        <dbReference type="ARBA" id="ARBA00022761"/>
    </source>
</evidence>
<feature type="chain" id="PRO_5019123513" evidence="6">
    <location>
        <begin position="17"/>
        <end position="1965"/>
    </location>
</feature>
<dbReference type="GO" id="GO:0005319">
    <property type="term" value="F:lipid transporter activity"/>
    <property type="evidence" value="ECO:0007669"/>
    <property type="project" value="InterPro"/>
</dbReference>
<dbReference type="InterPro" id="IPR050733">
    <property type="entry name" value="Vitellogenin/Apolipophorin"/>
</dbReference>
<dbReference type="EMBL" id="MH891495">
    <property type="protein sequence ID" value="QBA99605.1"/>
    <property type="molecule type" value="mRNA"/>
</dbReference>
<dbReference type="SMART" id="SM00638">
    <property type="entry name" value="LPD_N"/>
    <property type="match status" value="1"/>
</dbReference>
<feature type="signal peptide" evidence="6">
    <location>
        <begin position="1"/>
        <end position="16"/>
    </location>
</feature>